<dbReference type="InterPro" id="IPR007110">
    <property type="entry name" value="Ig-like_dom"/>
</dbReference>
<organism evidence="7 8">
    <name type="scientific">Actinia tenebrosa</name>
    <name type="common">Australian red waratah sea anemone</name>
    <dbReference type="NCBI Taxonomy" id="6105"/>
    <lineage>
        <taxon>Eukaryota</taxon>
        <taxon>Metazoa</taxon>
        <taxon>Cnidaria</taxon>
        <taxon>Anthozoa</taxon>
        <taxon>Hexacorallia</taxon>
        <taxon>Actiniaria</taxon>
        <taxon>Actiniidae</taxon>
        <taxon>Actinia</taxon>
    </lineage>
</organism>
<dbReference type="Pfam" id="PF13895">
    <property type="entry name" value="Ig_2"/>
    <property type="match status" value="1"/>
</dbReference>
<evidence type="ECO:0000256" key="3">
    <source>
        <dbReference type="ARBA" id="ARBA00023157"/>
    </source>
</evidence>
<dbReference type="SUPFAM" id="SSF48726">
    <property type="entry name" value="Immunoglobulin"/>
    <property type="match status" value="2"/>
</dbReference>
<accession>A0A6P8H1V8</accession>
<proteinExistence type="predicted"/>
<dbReference type="GO" id="GO:0016020">
    <property type="term" value="C:membrane"/>
    <property type="evidence" value="ECO:0007669"/>
    <property type="project" value="UniProtKB-SubCell"/>
</dbReference>
<name>A0A6P8H1V8_ACTTE</name>
<dbReference type="AlphaFoldDB" id="A0A6P8H1V8"/>
<keyword evidence="5" id="KW-0393">Immunoglobulin domain</keyword>
<dbReference type="SMART" id="SM00409">
    <property type="entry name" value="IG"/>
    <property type="match status" value="2"/>
</dbReference>
<evidence type="ECO:0000256" key="4">
    <source>
        <dbReference type="ARBA" id="ARBA00023180"/>
    </source>
</evidence>
<dbReference type="PROSITE" id="PS50835">
    <property type="entry name" value="IG_LIKE"/>
    <property type="match status" value="1"/>
</dbReference>
<dbReference type="InParanoid" id="A0A6P8H1V8"/>
<dbReference type="GeneID" id="116287135"/>
<dbReference type="InterPro" id="IPR036179">
    <property type="entry name" value="Ig-like_dom_sf"/>
</dbReference>
<evidence type="ECO:0000256" key="5">
    <source>
        <dbReference type="ARBA" id="ARBA00023319"/>
    </source>
</evidence>
<comment type="subcellular location">
    <subcellularLocation>
        <location evidence="1">Membrane</location>
        <topology evidence="1">Single-pass type I membrane protein</topology>
    </subcellularLocation>
</comment>
<evidence type="ECO:0000259" key="6">
    <source>
        <dbReference type="PROSITE" id="PS50835"/>
    </source>
</evidence>
<feature type="domain" description="Ig-like" evidence="6">
    <location>
        <begin position="1"/>
        <end position="70"/>
    </location>
</feature>
<evidence type="ECO:0000313" key="8">
    <source>
        <dbReference type="RefSeq" id="XP_031549633.1"/>
    </source>
</evidence>
<keyword evidence="3" id="KW-1015">Disulfide bond</keyword>
<dbReference type="Proteomes" id="UP000515163">
    <property type="component" value="Unplaced"/>
</dbReference>
<protein>
    <submittedName>
        <fullName evidence="8">B-cell receptor CD22-like</fullName>
    </submittedName>
</protein>
<dbReference type="InterPro" id="IPR013783">
    <property type="entry name" value="Ig-like_fold"/>
</dbReference>
<evidence type="ECO:0000256" key="2">
    <source>
        <dbReference type="ARBA" id="ARBA00023136"/>
    </source>
</evidence>
<dbReference type="RefSeq" id="XP_031549633.1">
    <property type="nucleotide sequence ID" value="XM_031693773.1"/>
</dbReference>
<reference evidence="8" key="1">
    <citation type="submission" date="2025-08" db="UniProtKB">
        <authorList>
            <consortium name="RefSeq"/>
        </authorList>
    </citation>
    <scope>IDENTIFICATION</scope>
    <source>
        <tissue evidence="8">Tentacle</tissue>
    </source>
</reference>
<sequence length="173" mass="19153">MVKEFGVVNLTCTTSSNPASNYTWSLNGRSIEGANRSLFVKYNVSRYVAGEYKCTASNEFGAAYNVTVVNVMYPPEFICKEKLVVVEGQERNFSCNASAYPLPTYTVRYNFTNYPSKALLINLKRNDNGSIITCNASNSLGSAECKTVLIVTCKYYKRAARCNTAKKIKPIGV</sequence>
<gene>
    <name evidence="8" type="primary">LOC116287135</name>
</gene>
<dbReference type="KEGG" id="aten:116287135"/>
<dbReference type="PANTHER" id="PTHR11640">
    <property type="entry name" value="NEPHRIN"/>
    <property type="match status" value="1"/>
</dbReference>
<dbReference type="InterPro" id="IPR051275">
    <property type="entry name" value="Cell_adhesion_signaling"/>
</dbReference>
<keyword evidence="7" id="KW-1185">Reference proteome</keyword>
<evidence type="ECO:0000313" key="7">
    <source>
        <dbReference type="Proteomes" id="UP000515163"/>
    </source>
</evidence>
<dbReference type="Gene3D" id="2.60.40.10">
    <property type="entry name" value="Immunoglobulins"/>
    <property type="match status" value="2"/>
</dbReference>
<dbReference type="OrthoDB" id="6159398at2759"/>
<keyword evidence="4" id="KW-0325">Glycoprotein</keyword>
<keyword evidence="2" id="KW-0472">Membrane</keyword>
<dbReference type="InterPro" id="IPR003599">
    <property type="entry name" value="Ig_sub"/>
</dbReference>
<evidence type="ECO:0000256" key="1">
    <source>
        <dbReference type="ARBA" id="ARBA00004479"/>
    </source>
</evidence>